<evidence type="ECO:0000259" key="9">
    <source>
        <dbReference type="PROSITE" id="PS50928"/>
    </source>
</evidence>
<name>A0A660LEB5_9ACTN</name>
<dbReference type="PANTHER" id="PTHR43386:SF1">
    <property type="entry name" value="D,D-DIPEPTIDE TRANSPORT SYSTEM PERMEASE PROTEIN DDPC-RELATED"/>
    <property type="match status" value="1"/>
</dbReference>
<dbReference type="InterPro" id="IPR050366">
    <property type="entry name" value="BP-dependent_transpt_permease"/>
</dbReference>
<protein>
    <submittedName>
        <fullName evidence="10">Peptide/nickel transport system permease protein</fullName>
    </submittedName>
</protein>
<accession>A0A660LEB5</accession>
<comment type="similarity">
    <text evidence="7">Belongs to the binding-protein-dependent transport system permease family.</text>
</comment>
<keyword evidence="11" id="KW-1185">Reference proteome</keyword>
<keyword evidence="6 7" id="KW-0472">Membrane</keyword>
<keyword evidence="4 7" id="KW-0812">Transmembrane</keyword>
<reference evidence="10 11" key="1">
    <citation type="submission" date="2018-10" db="EMBL/GenBank/DDBJ databases">
        <title>Genomic Encyclopedia of Archaeal and Bacterial Type Strains, Phase II (KMG-II): from individual species to whole genera.</title>
        <authorList>
            <person name="Goeker M."/>
        </authorList>
    </citation>
    <scope>NUCLEOTIDE SEQUENCE [LARGE SCALE GENOMIC DNA]</scope>
    <source>
        <strain evidence="10 11">DSM 14954</strain>
    </source>
</reference>
<dbReference type="InterPro" id="IPR025966">
    <property type="entry name" value="OppC_N"/>
</dbReference>
<feature type="region of interest" description="Disordered" evidence="8">
    <location>
        <begin position="1"/>
        <end position="22"/>
    </location>
</feature>
<dbReference type="OrthoDB" id="9812701at2"/>
<feature type="transmembrane region" description="Helical" evidence="7">
    <location>
        <begin position="282"/>
        <end position="303"/>
    </location>
</feature>
<evidence type="ECO:0000256" key="1">
    <source>
        <dbReference type="ARBA" id="ARBA00004651"/>
    </source>
</evidence>
<dbReference type="GO" id="GO:0055085">
    <property type="term" value="P:transmembrane transport"/>
    <property type="evidence" value="ECO:0007669"/>
    <property type="project" value="InterPro"/>
</dbReference>
<evidence type="ECO:0000256" key="8">
    <source>
        <dbReference type="SAM" id="MobiDB-lite"/>
    </source>
</evidence>
<comment type="subcellular location">
    <subcellularLocation>
        <location evidence="1 7">Cell membrane</location>
        <topology evidence="1 7">Multi-pass membrane protein</topology>
    </subcellularLocation>
</comment>
<feature type="domain" description="ABC transmembrane type-1" evidence="9">
    <location>
        <begin position="109"/>
        <end position="304"/>
    </location>
</feature>
<dbReference type="RefSeq" id="WP_121250236.1">
    <property type="nucleotide sequence ID" value="NZ_RBIL01000001.1"/>
</dbReference>
<dbReference type="Proteomes" id="UP000278962">
    <property type="component" value="Unassembled WGS sequence"/>
</dbReference>
<feature type="transmembrane region" description="Helical" evidence="7">
    <location>
        <begin position="174"/>
        <end position="192"/>
    </location>
</feature>
<feature type="transmembrane region" description="Helical" evidence="7">
    <location>
        <begin position="115"/>
        <end position="137"/>
    </location>
</feature>
<proteinExistence type="inferred from homology"/>
<evidence type="ECO:0000256" key="6">
    <source>
        <dbReference type="ARBA" id="ARBA00023136"/>
    </source>
</evidence>
<feature type="transmembrane region" description="Helical" evidence="7">
    <location>
        <begin position="144"/>
        <end position="168"/>
    </location>
</feature>
<dbReference type="Pfam" id="PF00528">
    <property type="entry name" value="BPD_transp_1"/>
    <property type="match status" value="1"/>
</dbReference>
<feature type="transmembrane region" description="Helical" evidence="7">
    <location>
        <begin position="43"/>
        <end position="66"/>
    </location>
</feature>
<evidence type="ECO:0000256" key="3">
    <source>
        <dbReference type="ARBA" id="ARBA00022475"/>
    </source>
</evidence>
<dbReference type="GO" id="GO:0005886">
    <property type="term" value="C:plasma membrane"/>
    <property type="evidence" value="ECO:0007669"/>
    <property type="project" value="UniProtKB-SubCell"/>
</dbReference>
<gene>
    <name evidence="10" type="ORF">C8N24_2396</name>
</gene>
<dbReference type="InterPro" id="IPR035906">
    <property type="entry name" value="MetI-like_sf"/>
</dbReference>
<evidence type="ECO:0000256" key="7">
    <source>
        <dbReference type="RuleBase" id="RU363032"/>
    </source>
</evidence>
<organism evidence="10 11">
    <name type="scientific">Solirubrobacter pauli</name>
    <dbReference type="NCBI Taxonomy" id="166793"/>
    <lineage>
        <taxon>Bacteria</taxon>
        <taxon>Bacillati</taxon>
        <taxon>Actinomycetota</taxon>
        <taxon>Thermoleophilia</taxon>
        <taxon>Solirubrobacterales</taxon>
        <taxon>Solirubrobacteraceae</taxon>
        <taxon>Solirubrobacter</taxon>
    </lineage>
</organism>
<keyword evidence="5 7" id="KW-1133">Transmembrane helix</keyword>
<evidence type="ECO:0000256" key="2">
    <source>
        <dbReference type="ARBA" id="ARBA00022448"/>
    </source>
</evidence>
<keyword evidence="2 7" id="KW-0813">Transport</keyword>
<dbReference type="SUPFAM" id="SSF161098">
    <property type="entry name" value="MetI-like"/>
    <property type="match status" value="1"/>
</dbReference>
<dbReference type="PANTHER" id="PTHR43386">
    <property type="entry name" value="OLIGOPEPTIDE TRANSPORT SYSTEM PERMEASE PROTEIN APPC"/>
    <property type="match status" value="1"/>
</dbReference>
<dbReference type="Pfam" id="PF12911">
    <property type="entry name" value="OppC_N"/>
    <property type="match status" value="1"/>
</dbReference>
<evidence type="ECO:0000256" key="5">
    <source>
        <dbReference type="ARBA" id="ARBA00022989"/>
    </source>
</evidence>
<dbReference type="EMBL" id="RBIL01000001">
    <property type="protein sequence ID" value="RKQ92545.1"/>
    <property type="molecule type" value="Genomic_DNA"/>
</dbReference>
<evidence type="ECO:0000313" key="10">
    <source>
        <dbReference type="EMBL" id="RKQ92545.1"/>
    </source>
</evidence>
<evidence type="ECO:0000256" key="4">
    <source>
        <dbReference type="ARBA" id="ARBA00022692"/>
    </source>
</evidence>
<dbReference type="AlphaFoldDB" id="A0A660LEB5"/>
<dbReference type="InterPro" id="IPR000515">
    <property type="entry name" value="MetI-like"/>
</dbReference>
<evidence type="ECO:0000313" key="11">
    <source>
        <dbReference type="Proteomes" id="UP000278962"/>
    </source>
</evidence>
<dbReference type="Gene3D" id="1.10.3720.10">
    <property type="entry name" value="MetI-like"/>
    <property type="match status" value="1"/>
</dbReference>
<comment type="caution">
    <text evidence="10">The sequence shown here is derived from an EMBL/GenBank/DDBJ whole genome shotgun (WGS) entry which is preliminary data.</text>
</comment>
<sequence>MTATTTVTGTPDKPPIAEPPKRRGGILSKIWAPFKQSHGIQRFMLVTGTVVSLLFIFMAIFAPLIAPFSFDTYQDNGVRFPTQGEPSDVNPWGTTVQGFDVMSRTIWGARTALEVVLLAVIFSLAIGVPLGLISGYVGGWVDRILVLIMDALFAFPYLLLAIVAAFLLTNTIDSGIVVTAIAITVVYVPQYFRVVRASTLSAREATYIEAARAMGARPRTIISKYLFGNVIQSVPVIATLNAADAILTLAGLGFLGLGIQPDEAAEWGYDLQRAIADAGAGIWWTALFPGLGIVLAVTALTLVGEGLNDVLNPTLRRRRVKKPIISSSAVGPASAPEVESEVG</sequence>
<dbReference type="PROSITE" id="PS50928">
    <property type="entry name" value="ABC_TM1"/>
    <property type="match status" value="1"/>
</dbReference>
<keyword evidence="3" id="KW-1003">Cell membrane</keyword>
<dbReference type="CDD" id="cd06261">
    <property type="entry name" value="TM_PBP2"/>
    <property type="match status" value="1"/>
</dbReference>